<protein>
    <submittedName>
        <fullName evidence="2 3">Uncharacterized protein</fullName>
    </submittedName>
</protein>
<dbReference type="Proteomes" id="UP000006727">
    <property type="component" value="Chromosome 8"/>
</dbReference>
<evidence type="ECO:0000256" key="1">
    <source>
        <dbReference type="SAM" id="MobiDB-lite"/>
    </source>
</evidence>
<dbReference type="AlphaFoldDB" id="A0A2K1K5W3"/>
<evidence type="ECO:0000313" key="2">
    <source>
        <dbReference type="EMBL" id="PNR49157.1"/>
    </source>
</evidence>
<dbReference type="InParanoid" id="A0A2K1K5W3"/>
<reference evidence="3" key="3">
    <citation type="submission" date="2020-12" db="UniProtKB">
        <authorList>
            <consortium name="EnsemblPlants"/>
        </authorList>
    </citation>
    <scope>IDENTIFICATION</scope>
</reference>
<dbReference type="EnsemblPlants" id="Pp3c8_2441V3.1">
    <property type="protein sequence ID" value="PAC:32965387.CDS.1"/>
    <property type="gene ID" value="Pp3c8_2441"/>
</dbReference>
<evidence type="ECO:0000313" key="3">
    <source>
        <dbReference type="EnsemblPlants" id="PAC:32965387.CDS.1"/>
    </source>
</evidence>
<keyword evidence="4" id="KW-1185">Reference proteome</keyword>
<sequence>MRTASHTQGSNLEVSVEFFSGFHFLTMQKNDFASSLTTILSLKYHLPQTRLLPFSASPNEITDDSPTISQLRGEFEFLVNSHASLLYHQGVSYLTNPTKIALTPTVFPVAQNRQTRDRKRETVAITKESKQSAQHNTQQYPQLPP</sequence>
<reference evidence="2 4" key="1">
    <citation type="journal article" date="2008" name="Science">
        <title>The Physcomitrella genome reveals evolutionary insights into the conquest of land by plants.</title>
        <authorList>
            <person name="Rensing S."/>
            <person name="Lang D."/>
            <person name="Zimmer A."/>
            <person name="Terry A."/>
            <person name="Salamov A."/>
            <person name="Shapiro H."/>
            <person name="Nishiyama T."/>
            <person name="Perroud P.-F."/>
            <person name="Lindquist E."/>
            <person name="Kamisugi Y."/>
            <person name="Tanahashi T."/>
            <person name="Sakakibara K."/>
            <person name="Fujita T."/>
            <person name="Oishi K."/>
            <person name="Shin-I T."/>
            <person name="Kuroki Y."/>
            <person name="Toyoda A."/>
            <person name="Suzuki Y."/>
            <person name="Hashimoto A."/>
            <person name="Yamaguchi K."/>
            <person name="Sugano A."/>
            <person name="Kohara Y."/>
            <person name="Fujiyama A."/>
            <person name="Anterola A."/>
            <person name="Aoki S."/>
            <person name="Ashton N."/>
            <person name="Barbazuk W.B."/>
            <person name="Barker E."/>
            <person name="Bennetzen J."/>
            <person name="Bezanilla M."/>
            <person name="Blankenship R."/>
            <person name="Cho S.H."/>
            <person name="Dutcher S."/>
            <person name="Estelle M."/>
            <person name="Fawcett J.A."/>
            <person name="Gundlach H."/>
            <person name="Hanada K."/>
            <person name="Heyl A."/>
            <person name="Hicks K.A."/>
            <person name="Hugh J."/>
            <person name="Lohr M."/>
            <person name="Mayer K."/>
            <person name="Melkozernov A."/>
            <person name="Murata T."/>
            <person name="Nelson D."/>
            <person name="Pils B."/>
            <person name="Prigge M."/>
            <person name="Reiss B."/>
            <person name="Renner T."/>
            <person name="Rombauts S."/>
            <person name="Rushton P."/>
            <person name="Sanderfoot A."/>
            <person name="Schween G."/>
            <person name="Shiu S.-H."/>
            <person name="Stueber K."/>
            <person name="Theodoulou F.L."/>
            <person name="Tu H."/>
            <person name="Van de Peer Y."/>
            <person name="Verrier P.J."/>
            <person name="Waters E."/>
            <person name="Wood A."/>
            <person name="Yang L."/>
            <person name="Cove D."/>
            <person name="Cuming A."/>
            <person name="Hasebe M."/>
            <person name="Lucas S."/>
            <person name="Mishler D.B."/>
            <person name="Reski R."/>
            <person name="Grigoriev I."/>
            <person name="Quatrano R.S."/>
            <person name="Boore J.L."/>
        </authorList>
    </citation>
    <scope>NUCLEOTIDE SEQUENCE [LARGE SCALE GENOMIC DNA]</scope>
    <source>
        <strain evidence="3 4">cv. Gransden 2004</strain>
    </source>
</reference>
<reference evidence="2 4" key="2">
    <citation type="journal article" date="2018" name="Plant J.">
        <title>The Physcomitrella patens chromosome-scale assembly reveals moss genome structure and evolution.</title>
        <authorList>
            <person name="Lang D."/>
            <person name="Ullrich K.K."/>
            <person name="Murat F."/>
            <person name="Fuchs J."/>
            <person name="Jenkins J."/>
            <person name="Haas F.B."/>
            <person name="Piednoel M."/>
            <person name="Gundlach H."/>
            <person name="Van Bel M."/>
            <person name="Meyberg R."/>
            <person name="Vives C."/>
            <person name="Morata J."/>
            <person name="Symeonidi A."/>
            <person name="Hiss M."/>
            <person name="Muchero W."/>
            <person name="Kamisugi Y."/>
            <person name="Saleh O."/>
            <person name="Blanc G."/>
            <person name="Decker E.L."/>
            <person name="van Gessel N."/>
            <person name="Grimwood J."/>
            <person name="Hayes R.D."/>
            <person name="Graham S.W."/>
            <person name="Gunter L.E."/>
            <person name="McDaniel S.F."/>
            <person name="Hoernstein S.N.W."/>
            <person name="Larsson A."/>
            <person name="Li F.W."/>
            <person name="Perroud P.F."/>
            <person name="Phillips J."/>
            <person name="Ranjan P."/>
            <person name="Rokshar D.S."/>
            <person name="Rothfels C.J."/>
            <person name="Schneider L."/>
            <person name="Shu S."/>
            <person name="Stevenson D.W."/>
            <person name="Thummler F."/>
            <person name="Tillich M."/>
            <person name="Villarreal Aguilar J.C."/>
            <person name="Widiez T."/>
            <person name="Wong G.K."/>
            <person name="Wymore A."/>
            <person name="Zhang Y."/>
            <person name="Zimmer A.D."/>
            <person name="Quatrano R.S."/>
            <person name="Mayer K.F.X."/>
            <person name="Goodstein D."/>
            <person name="Casacuberta J.M."/>
            <person name="Vandepoele K."/>
            <person name="Reski R."/>
            <person name="Cuming A.C."/>
            <person name="Tuskan G.A."/>
            <person name="Maumus F."/>
            <person name="Salse J."/>
            <person name="Schmutz J."/>
            <person name="Rensing S.A."/>
        </authorList>
    </citation>
    <scope>NUCLEOTIDE SEQUENCE [LARGE SCALE GENOMIC DNA]</scope>
    <source>
        <strain evidence="3 4">cv. Gransden 2004</strain>
    </source>
</reference>
<organism evidence="2">
    <name type="scientific">Physcomitrium patens</name>
    <name type="common">Spreading-leaved earth moss</name>
    <name type="synonym">Physcomitrella patens</name>
    <dbReference type="NCBI Taxonomy" id="3218"/>
    <lineage>
        <taxon>Eukaryota</taxon>
        <taxon>Viridiplantae</taxon>
        <taxon>Streptophyta</taxon>
        <taxon>Embryophyta</taxon>
        <taxon>Bryophyta</taxon>
        <taxon>Bryophytina</taxon>
        <taxon>Bryopsida</taxon>
        <taxon>Funariidae</taxon>
        <taxon>Funariales</taxon>
        <taxon>Funariaceae</taxon>
        <taxon>Physcomitrium</taxon>
    </lineage>
</organism>
<dbReference type="EMBL" id="ABEU02000008">
    <property type="protein sequence ID" value="PNR49157.1"/>
    <property type="molecule type" value="Genomic_DNA"/>
</dbReference>
<dbReference type="Gramene" id="Pp3c8_2441V3.1">
    <property type="protein sequence ID" value="PAC:32965387.CDS.1"/>
    <property type="gene ID" value="Pp3c8_2441"/>
</dbReference>
<feature type="region of interest" description="Disordered" evidence="1">
    <location>
        <begin position="125"/>
        <end position="145"/>
    </location>
</feature>
<proteinExistence type="predicted"/>
<feature type="compositionally biased region" description="Polar residues" evidence="1">
    <location>
        <begin position="131"/>
        <end position="145"/>
    </location>
</feature>
<name>A0A2K1K5W3_PHYPA</name>
<gene>
    <name evidence="2" type="ORF">PHYPA_011053</name>
</gene>
<accession>A0A2K1K5W3</accession>
<evidence type="ECO:0000313" key="4">
    <source>
        <dbReference type="Proteomes" id="UP000006727"/>
    </source>
</evidence>